<dbReference type="PANTHER" id="PTHR48073">
    <property type="entry name" value="O-SUCCINYLBENZOATE SYNTHASE-RELATED"/>
    <property type="match status" value="1"/>
</dbReference>
<evidence type="ECO:0000313" key="3">
    <source>
        <dbReference type="EMBL" id="MBC2600919.1"/>
    </source>
</evidence>
<evidence type="ECO:0000313" key="4">
    <source>
        <dbReference type="Proteomes" id="UP000525652"/>
    </source>
</evidence>
<accession>A0A7X1E3F3</accession>
<protein>
    <recommendedName>
        <fullName evidence="2">Enolase C-terminal domain-containing protein</fullName>
    </recommendedName>
</protein>
<gene>
    <name evidence="3" type="ORF">H5P30_03910</name>
</gene>
<dbReference type="Gene3D" id="3.20.20.120">
    <property type="entry name" value="Enolase-like C-terminal domain"/>
    <property type="match status" value="1"/>
</dbReference>
<dbReference type="SFLD" id="SFLDS00001">
    <property type="entry name" value="Enolase"/>
    <property type="match status" value="1"/>
</dbReference>
<sequence length="309" mass="34291">MRRFQPPLRTAAGEFVERRGWLLQESREGKNFWGEVAPFPGFAEGPRDWESRIQRWLAEGDPGVLGDSGAVGFGAWCLEQEIPFVVDAKSAGLIQGNGSVEDSLPDSSDQTWKVKIGVKDEREEISRLDRILTGAPAGTKIRLDANQRLTPQSTREWLEWMSDHPEVEFLEQPLPVGREGELLETFCEDAVRLALDESVVGLENLEKARAMEWPGWFVIKPSLFGSPEPLFSLPEELRRRVVVSSAFETGIGFAFVLRIASRLGQSGVAHGLGTRGSFGEDGLDGWSTASQYQGEVSAAFLEEIWNRAS</sequence>
<dbReference type="GO" id="GO:0046872">
    <property type="term" value="F:metal ion binding"/>
    <property type="evidence" value="ECO:0007669"/>
    <property type="project" value="UniProtKB-KW"/>
</dbReference>
<dbReference type="PANTHER" id="PTHR48073:SF2">
    <property type="entry name" value="O-SUCCINYLBENZOATE SYNTHASE"/>
    <property type="match status" value="1"/>
</dbReference>
<dbReference type="InterPro" id="IPR029017">
    <property type="entry name" value="Enolase-like_N"/>
</dbReference>
<dbReference type="InterPro" id="IPR036849">
    <property type="entry name" value="Enolase-like_C_sf"/>
</dbReference>
<dbReference type="SFLD" id="SFLDG00180">
    <property type="entry name" value="muconate_cycloisomerase"/>
    <property type="match status" value="1"/>
</dbReference>
<dbReference type="Proteomes" id="UP000525652">
    <property type="component" value="Unassembled WGS sequence"/>
</dbReference>
<dbReference type="GO" id="GO:0003824">
    <property type="term" value="F:catalytic activity"/>
    <property type="evidence" value="ECO:0007669"/>
    <property type="project" value="UniProtKB-ARBA"/>
</dbReference>
<dbReference type="SFLD" id="SFLDF00009">
    <property type="entry name" value="o-succinylbenzoate_synthase"/>
    <property type="match status" value="1"/>
</dbReference>
<reference evidence="3 4" key="1">
    <citation type="submission" date="2020-07" db="EMBL/GenBank/DDBJ databases">
        <authorList>
            <person name="Feng X."/>
        </authorList>
    </citation>
    <scope>NUCLEOTIDE SEQUENCE [LARGE SCALE GENOMIC DNA]</scope>
    <source>
        <strain evidence="3 4">JCM14086</strain>
    </source>
</reference>
<keyword evidence="4" id="KW-1185">Reference proteome</keyword>
<dbReference type="Gene3D" id="3.30.390.10">
    <property type="entry name" value="Enolase-like, N-terminal domain"/>
    <property type="match status" value="1"/>
</dbReference>
<dbReference type="InterPro" id="IPR029065">
    <property type="entry name" value="Enolase_C-like"/>
</dbReference>
<dbReference type="SUPFAM" id="SSF54826">
    <property type="entry name" value="Enolase N-terminal domain-like"/>
    <property type="match status" value="1"/>
</dbReference>
<feature type="domain" description="Enolase C-terminal" evidence="2">
    <location>
        <begin position="112"/>
        <end position="208"/>
    </location>
</feature>
<dbReference type="SUPFAM" id="SSF51604">
    <property type="entry name" value="Enolase C-terminal domain-like"/>
    <property type="match status" value="1"/>
</dbReference>
<dbReference type="AlphaFoldDB" id="A0A7X1E3F3"/>
<name>A0A7X1E3F3_9BACT</name>
<proteinExistence type="predicted"/>
<dbReference type="EMBL" id="JACHVA010000040">
    <property type="protein sequence ID" value="MBC2600919.1"/>
    <property type="molecule type" value="Genomic_DNA"/>
</dbReference>
<evidence type="ECO:0000256" key="1">
    <source>
        <dbReference type="ARBA" id="ARBA00022723"/>
    </source>
</evidence>
<evidence type="ECO:0000259" key="2">
    <source>
        <dbReference type="Pfam" id="PF13378"/>
    </source>
</evidence>
<dbReference type="Pfam" id="PF13378">
    <property type="entry name" value="MR_MLE_C"/>
    <property type="match status" value="1"/>
</dbReference>
<organism evidence="3 4">
    <name type="scientific">Puniceicoccus vermicola</name>
    <dbReference type="NCBI Taxonomy" id="388746"/>
    <lineage>
        <taxon>Bacteria</taxon>
        <taxon>Pseudomonadati</taxon>
        <taxon>Verrucomicrobiota</taxon>
        <taxon>Opitutia</taxon>
        <taxon>Puniceicoccales</taxon>
        <taxon>Puniceicoccaceae</taxon>
        <taxon>Puniceicoccus</taxon>
    </lineage>
</organism>
<comment type="caution">
    <text evidence="3">The sequence shown here is derived from an EMBL/GenBank/DDBJ whole genome shotgun (WGS) entry which is preliminary data.</text>
</comment>
<keyword evidence="1" id="KW-0479">Metal-binding</keyword>